<feature type="region of interest" description="Disordered" evidence="1">
    <location>
        <begin position="1"/>
        <end position="57"/>
    </location>
</feature>
<dbReference type="AlphaFoldDB" id="A0A843TH21"/>
<accession>A0A843TH21</accession>
<keyword evidence="3" id="KW-1185">Reference proteome</keyword>
<evidence type="ECO:0000256" key="1">
    <source>
        <dbReference type="SAM" id="MobiDB-lite"/>
    </source>
</evidence>
<protein>
    <submittedName>
        <fullName evidence="2">Uncharacterized protein</fullName>
    </submittedName>
</protein>
<name>A0A843TH21_COLES</name>
<reference evidence="2" key="1">
    <citation type="submission" date="2017-07" db="EMBL/GenBank/DDBJ databases">
        <title>Taro Niue Genome Assembly and Annotation.</title>
        <authorList>
            <person name="Atibalentja N."/>
            <person name="Keating K."/>
            <person name="Fields C.J."/>
        </authorList>
    </citation>
    <scope>NUCLEOTIDE SEQUENCE</scope>
    <source>
        <strain evidence="2">Niue_2</strain>
        <tissue evidence="2">Leaf</tissue>
    </source>
</reference>
<comment type="caution">
    <text evidence="2">The sequence shown here is derived from an EMBL/GenBank/DDBJ whole genome shotgun (WGS) entry which is preliminary data.</text>
</comment>
<dbReference type="Proteomes" id="UP000652761">
    <property type="component" value="Unassembled WGS sequence"/>
</dbReference>
<dbReference type="EMBL" id="NMUH01000037">
    <property type="protein sequence ID" value="MQL69437.1"/>
    <property type="molecule type" value="Genomic_DNA"/>
</dbReference>
<proteinExistence type="predicted"/>
<gene>
    <name evidence="2" type="ORF">Taro_001717</name>
</gene>
<organism evidence="2 3">
    <name type="scientific">Colocasia esculenta</name>
    <name type="common">Wild taro</name>
    <name type="synonym">Arum esculentum</name>
    <dbReference type="NCBI Taxonomy" id="4460"/>
    <lineage>
        <taxon>Eukaryota</taxon>
        <taxon>Viridiplantae</taxon>
        <taxon>Streptophyta</taxon>
        <taxon>Embryophyta</taxon>
        <taxon>Tracheophyta</taxon>
        <taxon>Spermatophyta</taxon>
        <taxon>Magnoliopsida</taxon>
        <taxon>Liliopsida</taxon>
        <taxon>Araceae</taxon>
        <taxon>Aroideae</taxon>
        <taxon>Colocasieae</taxon>
        <taxon>Colocasia</taxon>
    </lineage>
</organism>
<sequence length="133" mass="15233">MYYHKPLPRLGTGTYYHDVPPQKPQSQLCQHQSTPQQVKPQPVSHTHTSHNQWESTCRKARRHHKGTDYWFMTPVSNPDNTTQELPLSLAAMDVRSNYLSTTTSQRTVETNQHHNLQVTHPTGPCLAPLRTLA</sequence>
<evidence type="ECO:0000313" key="3">
    <source>
        <dbReference type="Proteomes" id="UP000652761"/>
    </source>
</evidence>
<feature type="compositionally biased region" description="Polar residues" evidence="1">
    <location>
        <begin position="24"/>
        <end position="55"/>
    </location>
</feature>
<evidence type="ECO:0000313" key="2">
    <source>
        <dbReference type="EMBL" id="MQL69437.1"/>
    </source>
</evidence>